<dbReference type="EMBL" id="QYUM01000003">
    <property type="protein sequence ID" value="RJF91590.1"/>
    <property type="molecule type" value="Genomic_DNA"/>
</dbReference>
<evidence type="ECO:0000313" key="6">
    <source>
        <dbReference type="Proteomes" id="UP000286100"/>
    </source>
</evidence>
<dbReference type="InterPro" id="IPR050204">
    <property type="entry name" value="AraC_XylS_family_regulators"/>
</dbReference>
<name>A0A418WNL9_9SPHN</name>
<protein>
    <submittedName>
        <fullName evidence="5">AraC family transcriptional regulator</fullName>
    </submittedName>
</protein>
<dbReference type="Gene3D" id="1.10.10.60">
    <property type="entry name" value="Homeodomain-like"/>
    <property type="match status" value="1"/>
</dbReference>
<dbReference type="PANTHER" id="PTHR46796">
    <property type="entry name" value="HTH-TYPE TRANSCRIPTIONAL ACTIVATOR RHAS-RELATED"/>
    <property type="match status" value="1"/>
</dbReference>
<dbReference type="SMART" id="SM00342">
    <property type="entry name" value="HTH_ARAC"/>
    <property type="match status" value="1"/>
</dbReference>
<reference evidence="5 6" key="1">
    <citation type="submission" date="2018-09" db="EMBL/GenBank/DDBJ databases">
        <authorList>
            <person name="Zhu H."/>
        </authorList>
    </citation>
    <scope>NUCLEOTIDE SEQUENCE [LARGE SCALE GENOMIC DNA]</scope>
    <source>
        <strain evidence="5 6">K2R01-6</strain>
    </source>
</reference>
<evidence type="ECO:0000256" key="1">
    <source>
        <dbReference type="ARBA" id="ARBA00023015"/>
    </source>
</evidence>
<dbReference type="InterPro" id="IPR020449">
    <property type="entry name" value="Tscrpt_reg_AraC-type_HTH"/>
</dbReference>
<proteinExistence type="predicted"/>
<evidence type="ECO:0000313" key="5">
    <source>
        <dbReference type="EMBL" id="RJF91590.1"/>
    </source>
</evidence>
<dbReference type="InterPro" id="IPR009057">
    <property type="entry name" value="Homeodomain-like_sf"/>
</dbReference>
<dbReference type="SUPFAM" id="SSF46689">
    <property type="entry name" value="Homeodomain-like"/>
    <property type="match status" value="1"/>
</dbReference>
<dbReference type="Proteomes" id="UP000286100">
    <property type="component" value="Unassembled WGS sequence"/>
</dbReference>
<dbReference type="PANTHER" id="PTHR46796:SF6">
    <property type="entry name" value="ARAC SUBFAMILY"/>
    <property type="match status" value="1"/>
</dbReference>
<dbReference type="InterPro" id="IPR018060">
    <property type="entry name" value="HTH_AraC"/>
</dbReference>
<dbReference type="PROSITE" id="PS01124">
    <property type="entry name" value="HTH_ARAC_FAMILY_2"/>
    <property type="match status" value="1"/>
</dbReference>
<evidence type="ECO:0000259" key="4">
    <source>
        <dbReference type="PROSITE" id="PS01124"/>
    </source>
</evidence>
<dbReference type="PRINTS" id="PR00032">
    <property type="entry name" value="HTHARAC"/>
</dbReference>
<keyword evidence="1" id="KW-0805">Transcription regulation</keyword>
<sequence>MRLHLDQPTNRVFRRDGHYWLDMCLTPRPEKARGCFRDRWGPHRFERLGEIFLVPPGEAIHVRSDRGGDQASIVCEIKAEAIDRWLDGGIQWTDRRLEAVLDIANPHIRSCLFRLAEEVNNPGPGGKMLAEMIAGQLAIEVARYCRAIAEGPIAGGLASWRLRLIDEKLHQGGAAPTLEDLAALCNISVRQLTRGFRTSRGCSIGDHIAQTRIEMAKRQLGSDESIKAIAFGLGFASPSSFAFAFRRATGSTPSQFRQRQLRKVR</sequence>
<evidence type="ECO:0000256" key="3">
    <source>
        <dbReference type="ARBA" id="ARBA00023163"/>
    </source>
</evidence>
<keyword evidence="3" id="KW-0804">Transcription</keyword>
<dbReference type="InterPro" id="IPR018062">
    <property type="entry name" value="HTH_AraC-typ_CS"/>
</dbReference>
<keyword evidence="6" id="KW-1185">Reference proteome</keyword>
<feature type="domain" description="HTH araC/xylS-type" evidence="4">
    <location>
        <begin position="159"/>
        <end position="259"/>
    </location>
</feature>
<organism evidence="5 6">
    <name type="scientific">Sphingomonas cavernae</name>
    <dbReference type="NCBI Taxonomy" id="2320861"/>
    <lineage>
        <taxon>Bacteria</taxon>
        <taxon>Pseudomonadati</taxon>
        <taxon>Pseudomonadota</taxon>
        <taxon>Alphaproteobacteria</taxon>
        <taxon>Sphingomonadales</taxon>
        <taxon>Sphingomonadaceae</taxon>
        <taxon>Sphingomonas</taxon>
    </lineage>
</organism>
<dbReference type="OrthoDB" id="7470293at2"/>
<dbReference type="PROSITE" id="PS00041">
    <property type="entry name" value="HTH_ARAC_FAMILY_1"/>
    <property type="match status" value="1"/>
</dbReference>
<keyword evidence="2" id="KW-0238">DNA-binding</keyword>
<dbReference type="GO" id="GO:0003700">
    <property type="term" value="F:DNA-binding transcription factor activity"/>
    <property type="evidence" value="ECO:0007669"/>
    <property type="project" value="InterPro"/>
</dbReference>
<dbReference type="GO" id="GO:0043565">
    <property type="term" value="F:sequence-specific DNA binding"/>
    <property type="evidence" value="ECO:0007669"/>
    <property type="project" value="InterPro"/>
</dbReference>
<dbReference type="AlphaFoldDB" id="A0A418WNL9"/>
<accession>A0A418WNL9</accession>
<evidence type="ECO:0000256" key="2">
    <source>
        <dbReference type="ARBA" id="ARBA00023125"/>
    </source>
</evidence>
<gene>
    <name evidence="5" type="ORF">D3876_13630</name>
</gene>
<dbReference type="Pfam" id="PF12833">
    <property type="entry name" value="HTH_18"/>
    <property type="match status" value="1"/>
</dbReference>
<comment type="caution">
    <text evidence="5">The sequence shown here is derived from an EMBL/GenBank/DDBJ whole genome shotgun (WGS) entry which is preliminary data.</text>
</comment>